<accession>A0A4Z0W7K3</accession>
<proteinExistence type="predicted"/>
<comment type="caution">
    <text evidence="2">The sequence shown here is derived from an EMBL/GenBank/DDBJ whole genome shotgun (WGS) entry which is preliminary data.</text>
</comment>
<feature type="compositionally biased region" description="Low complexity" evidence="1">
    <location>
        <begin position="1"/>
        <end position="11"/>
    </location>
</feature>
<organism evidence="2 3">
    <name type="scientific">Natronospirillum operosum</name>
    <dbReference type="NCBI Taxonomy" id="2759953"/>
    <lineage>
        <taxon>Bacteria</taxon>
        <taxon>Pseudomonadati</taxon>
        <taxon>Pseudomonadota</taxon>
        <taxon>Gammaproteobacteria</taxon>
        <taxon>Oceanospirillales</taxon>
        <taxon>Natronospirillaceae</taxon>
        <taxon>Natronospirillum</taxon>
    </lineage>
</organism>
<dbReference type="RefSeq" id="WP_135483379.1">
    <property type="nucleotide sequence ID" value="NZ_SRMF01000004.1"/>
</dbReference>
<feature type="region of interest" description="Disordered" evidence="1">
    <location>
        <begin position="1"/>
        <end position="24"/>
    </location>
</feature>
<gene>
    <name evidence="2" type="ORF">E4656_11245</name>
</gene>
<protein>
    <submittedName>
        <fullName evidence="2">Uncharacterized protein</fullName>
    </submittedName>
</protein>
<evidence type="ECO:0000256" key="1">
    <source>
        <dbReference type="SAM" id="MobiDB-lite"/>
    </source>
</evidence>
<reference evidence="2 3" key="1">
    <citation type="submission" date="2019-04" db="EMBL/GenBank/DDBJ databases">
        <title>Natronospirillum operosus gen. nov., sp. nov., a haloalkaliphilic satellite isolated from decaying biomass of laboratory culture of cyanobacterium Geitlerinema sp. and proposal of Natronospirillaceae fam. nov. and Saccharospirillaceae fam. nov.</title>
        <authorList>
            <person name="Kevbrin V."/>
            <person name="Boltyanskaya Y."/>
            <person name="Koziaeva V."/>
            <person name="Grouzdev D.S."/>
            <person name="Park M."/>
            <person name="Cho J."/>
        </authorList>
    </citation>
    <scope>NUCLEOTIDE SEQUENCE [LARGE SCALE GENOMIC DNA]</scope>
    <source>
        <strain evidence="2 3">G-116</strain>
    </source>
</reference>
<dbReference type="AlphaFoldDB" id="A0A4Z0W7K3"/>
<keyword evidence="3" id="KW-1185">Reference proteome</keyword>
<dbReference type="EMBL" id="SRMF01000004">
    <property type="protein sequence ID" value="TGG92707.1"/>
    <property type="molecule type" value="Genomic_DNA"/>
</dbReference>
<dbReference type="OrthoDB" id="7061897at2"/>
<name>A0A4Z0W7K3_9GAMM</name>
<evidence type="ECO:0000313" key="2">
    <source>
        <dbReference type="EMBL" id="TGG92707.1"/>
    </source>
</evidence>
<sequence>MAAVKATATEAVTDRSDTEDPAAAAAAAMPEPEAVKAGQGVEFKQRWWARDGWLIVDTRPPGMPAGQQRGADRLLAALAQTVCGERQPTVAHNIDWPLFVNRSIKHDVEEARFYLQQKWQSAEREGKIRYLLMLGDATPELLNCEPPDGFAADMGGWEAGDLACFVGPALSELMHLPAQKRKFWHRLQPWLDSLP</sequence>
<evidence type="ECO:0000313" key="3">
    <source>
        <dbReference type="Proteomes" id="UP000297475"/>
    </source>
</evidence>
<dbReference type="Proteomes" id="UP000297475">
    <property type="component" value="Unassembled WGS sequence"/>
</dbReference>